<comment type="caution">
    <text evidence="2">The sequence shown here is derived from an EMBL/GenBank/DDBJ whole genome shotgun (WGS) entry which is preliminary data.</text>
</comment>
<feature type="compositionally biased region" description="Polar residues" evidence="1">
    <location>
        <begin position="57"/>
        <end position="81"/>
    </location>
</feature>
<name>A0A5N5QAM3_9AGAM</name>
<feature type="compositionally biased region" description="Low complexity" evidence="1">
    <location>
        <begin position="44"/>
        <end position="56"/>
    </location>
</feature>
<feature type="compositionally biased region" description="Low complexity" evidence="1">
    <location>
        <begin position="120"/>
        <end position="131"/>
    </location>
</feature>
<dbReference type="EMBL" id="SSOP01000360">
    <property type="protein sequence ID" value="KAB5588840.1"/>
    <property type="molecule type" value="Genomic_DNA"/>
</dbReference>
<feature type="compositionally biased region" description="Polar residues" evidence="1">
    <location>
        <begin position="106"/>
        <end position="119"/>
    </location>
</feature>
<evidence type="ECO:0000256" key="1">
    <source>
        <dbReference type="SAM" id="MobiDB-lite"/>
    </source>
</evidence>
<feature type="region of interest" description="Disordered" evidence="1">
    <location>
        <begin position="579"/>
        <end position="601"/>
    </location>
</feature>
<protein>
    <submittedName>
        <fullName evidence="2">TPR-1 domain containing protein</fullName>
    </submittedName>
</protein>
<dbReference type="OrthoDB" id="3217196at2759"/>
<evidence type="ECO:0000313" key="3">
    <source>
        <dbReference type="Proteomes" id="UP000383932"/>
    </source>
</evidence>
<accession>A0A5N5QAM3</accession>
<dbReference type="Gene3D" id="1.25.40.10">
    <property type="entry name" value="Tetratricopeptide repeat domain"/>
    <property type="match status" value="1"/>
</dbReference>
<keyword evidence="3" id="KW-1185">Reference proteome</keyword>
<dbReference type="InterPro" id="IPR011990">
    <property type="entry name" value="TPR-like_helical_dom_sf"/>
</dbReference>
<gene>
    <name evidence="2" type="ORF">CTheo_7717</name>
</gene>
<dbReference type="AlphaFoldDB" id="A0A5N5QAM3"/>
<feature type="compositionally biased region" description="Polar residues" evidence="1">
    <location>
        <begin position="23"/>
        <end position="35"/>
    </location>
</feature>
<evidence type="ECO:0000313" key="2">
    <source>
        <dbReference type="EMBL" id="KAB5588840.1"/>
    </source>
</evidence>
<organism evidence="2 3">
    <name type="scientific">Ceratobasidium theobromae</name>
    <dbReference type="NCBI Taxonomy" id="1582974"/>
    <lineage>
        <taxon>Eukaryota</taxon>
        <taxon>Fungi</taxon>
        <taxon>Dikarya</taxon>
        <taxon>Basidiomycota</taxon>
        <taxon>Agaricomycotina</taxon>
        <taxon>Agaricomycetes</taxon>
        <taxon>Cantharellales</taxon>
        <taxon>Ceratobasidiaceae</taxon>
        <taxon>Ceratobasidium</taxon>
    </lineage>
</organism>
<feature type="region of interest" description="Disordered" evidence="1">
    <location>
        <begin position="1"/>
        <end position="137"/>
    </location>
</feature>
<dbReference type="Proteomes" id="UP000383932">
    <property type="component" value="Unassembled WGS sequence"/>
</dbReference>
<reference evidence="2 3" key="1">
    <citation type="journal article" date="2019" name="Fungal Biol. Biotechnol.">
        <title>Draft genome sequence of fastidious pathogen Ceratobasidium theobromae, which causes vascular-streak dieback in Theobroma cacao.</title>
        <authorList>
            <person name="Ali S.S."/>
            <person name="Asman A."/>
            <person name="Shao J."/>
            <person name="Firmansyah A.P."/>
            <person name="Susilo A.W."/>
            <person name="Rosmana A."/>
            <person name="McMahon P."/>
            <person name="Junaid M."/>
            <person name="Guest D."/>
            <person name="Kheng T.Y."/>
            <person name="Meinhardt L.W."/>
            <person name="Bailey B.A."/>
        </authorList>
    </citation>
    <scope>NUCLEOTIDE SEQUENCE [LARGE SCALE GENOMIC DNA]</scope>
    <source>
        <strain evidence="2 3">CT2</strain>
    </source>
</reference>
<sequence>MSGKWSLYDDDDDHVPGGFMPHSSVSSNTSPQGISESKAIAETSQQGQSNLSGSQLEASSPATATLISQLNTTTAPATQVRDNLRQPDDGTGAIPEPSRNADLVNVRSNSSIPLDSNPPSTSRTSVGTTRRTLADPVSVIPEESEADIPEGNRIQNIAAPPLRNVMDAPSESQGDTAVNNFLETGDIEMANYAIARFMGVLANAERNSSAKLSITEKARIADKLSTVLSQRFEHFGDVDDIEQAMEVQTKLAALAFDNNSGRSIKTKSLAGLGRTLTAQFDHTGDPTDAELALENLTQALETMSRTDPARPALLGDIVKLNLASYRHFDDPSKLEQALTFCQEAINSVPPHSPEKTTISNLLGSTLLARFERSQDLQDVELAIHHLDSVLSNTPPRSPERPKRLRSYGDALLARFKHQRNQGDLENAIRIQLEALELLDPEKTAFAEVTGSLAMAFHARYKNSGNNIEDLDNAIKYFKTTVELTPFSNPDHPRITDLLGKSFISKYRSDRNLQYLDYAVMLQQQSLVLTPLESRHYANRLEGLGYAYSKRYRTYPRHRRTPAQSDKLEAEKYLKQAMERDPAKSGHITHELTKLNELRSRA</sequence>
<proteinExistence type="predicted"/>